<organism evidence="7 8">
    <name type="scientific">Sphingobium yanoikuyae</name>
    <name type="common">Sphingomonas yanoikuyae</name>
    <dbReference type="NCBI Taxonomy" id="13690"/>
    <lineage>
        <taxon>Bacteria</taxon>
        <taxon>Pseudomonadati</taxon>
        <taxon>Pseudomonadota</taxon>
        <taxon>Alphaproteobacteria</taxon>
        <taxon>Sphingomonadales</taxon>
        <taxon>Sphingomonadaceae</taxon>
        <taxon>Sphingobium</taxon>
    </lineage>
</organism>
<dbReference type="AlphaFoldDB" id="A0A6P1GQC7"/>
<protein>
    <submittedName>
        <fullName evidence="7">VirB8 family protein</fullName>
    </submittedName>
</protein>
<dbReference type="Proteomes" id="UP000464086">
    <property type="component" value="Plasmid unnamed4"/>
</dbReference>
<reference evidence="7 8" key="1">
    <citation type="submission" date="2019-12" db="EMBL/GenBank/DDBJ databases">
        <title>Functional and genomic insights into the Sphingobium yanoikuyae YC-JY1, a bacterium efficiently degrading bisphenol A.</title>
        <authorList>
            <person name="Jia Y."/>
            <person name="Li X."/>
            <person name="Wang J."/>
            <person name="Eltoukhy A."/>
            <person name="Lamraoui I."/>
            <person name="Yan Y."/>
        </authorList>
    </citation>
    <scope>NUCLEOTIDE SEQUENCE [LARGE SCALE GENOMIC DNA]</scope>
    <source>
        <strain evidence="7 8">YC-JY1</strain>
        <plasmid evidence="7 8">unnamed4</plasmid>
    </source>
</reference>
<dbReference type="GO" id="GO:0030255">
    <property type="term" value="P:protein secretion by the type IV secretion system"/>
    <property type="evidence" value="ECO:0007669"/>
    <property type="project" value="InterPro"/>
</dbReference>
<evidence type="ECO:0000256" key="4">
    <source>
        <dbReference type="ARBA" id="ARBA00023136"/>
    </source>
</evidence>
<proteinExistence type="predicted"/>
<keyword evidence="3 5" id="KW-1133">Transmembrane helix</keyword>
<keyword evidence="4 5" id="KW-0472">Membrane</keyword>
<dbReference type="InterPro" id="IPR032710">
    <property type="entry name" value="NTF2-like_dom_sf"/>
</dbReference>
<evidence type="ECO:0000256" key="2">
    <source>
        <dbReference type="ARBA" id="ARBA00022692"/>
    </source>
</evidence>
<feature type="domain" description="Bacterial virulence protein VirB8" evidence="6">
    <location>
        <begin position="18"/>
        <end position="226"/>
    </location>
</feature>
<evidence type="ECO:0000256" key="1">
    <source>
        <dbReference type="ARBA" id="ARBA00004167"/>
    </source>
</evidence>
<evidence type="ECO:0000259" key="6">
    <source>
        <dbReference type="Pfam" id="PF04335"/>
    </source>
</evidence>
<dbReference type="SUPFAM" id="SSF54427">
    <property type="entry name" value="NTF2-like"/>
    <property type="match status" value="1"/>
</dbReference>
<dbReference type="RefSeq" id="WP_092959929.1">
    <property type="nucleotide sequence ID" value="NZ_CP047222.1"/>
</dbReference>
<dbReference type="CDD" id="cd16424">
    <property type="entry name" value="VirB8"/>
    <property type="match status" value="1"/>
</dbReference>
<gene>
    <name evidence="7" type="ORF">GS397_27485</name>
</gene>
<dbReference type="EMBL" id="CP047222">
    <property type="protein sequence ID" value="QHD70846.1"/>
    <property type="molecule type" value="Genomic_DNA"/>
</dbReference>
<name>A0A6P1GQC7_SPHYA</name>
<dbReference type="PIRSF" id="PIRSF003299">
    <property type="entry name" value="VirB8_PtlE"/>
    <property type="match status" value="1"/>
</dbReference>
<evidence type="ECO:0000313" key="7">
    <source>
        <dbReference type="EMBL" id="QHD70846.1"/>
    </source>
</evidence>
<dbReference type="InterPro" id="IPR026264">
    <property type="entry name" value="VirB8/PtlE"/>
</dbReference>
<feature type="transmembrane region" description="Helical" evidence="5">
    <location>
        <begin position="35"/>
        <end position="56"/>
    </location>
</feature>
<accession>A0A6P1GQC7</accession>
<dbReference type="Pfam" id="PF04335">
    <property type="entry name" value="VirB8"/>
    <property type="match status" value="1"/>
</dbReference>
<dbReference type="GO" id="GO:0016020">
    <property type="term" value="C:membrane"/>
    <property type="evidence" value="ECO:0007669"/>
    <property type="project" value="UniProtKB-SubCell"/>
</dbReference>
<keyword evidence="7" id="KW-0614">Plasmid</keyword>
<keyword evidence="2 5" id="KW-0812">Transmembrane</keyword>
<evidence type="ECO:0000313" key="8">
    <source>
        <dbReference type="Proteomes" id="UP000464086"/>
    </source>
</evidence>
<geneLocation type="plasmid" evidence="7">
    <name>unnamed4</name>
</geneLocation>
<dbReference type="Gene3D" id="3.10.450.230">
    <property type="entry name" value="VirB8 protein"/>
    <property type="match status" value="1"/>
</dbReference>
<evidence type="ECO:0000256" key="5">
    <source>
        <dbReference type="SAM" id="Phobius"/>
    </source>
</evidence>
<dbReference type="InterPro" id="IPR007430">
    <property type="entry name" value="VirB8"/>
</dbReference>
<comment type="subcellular location">
    <subcellularLocation>
        <location evidence="1">Membrane</location>
        <topology evidence="1">Single-pass membrane protein</topology>
    </subcellularLocation>
</comment>
<sequence length="229" mass="25865">MALGVKKKNDLDKYFADAKDWDFDRVREANKQKRIAYLVGGGGVAFGLIMLAWHVAMPLRSVEPYVIRVDRQTGGIDVVTRLSNTRGITADEAVNKFFLSEYVRNREAWNAAAAREMENRVYALSIPQEQEKFSGTRRVQNPNSPANTYQSGEVVSASVRNITFINDRVAQVRFTRSVMRPGNAPDDLSNWIATINFKYVDRPTTERGRLDNPLGFQVVSYRADPEIAS</sequence>
<evidence type="ECO:0000256" key="3">
    <source>
        <dbReference type="ARBA" id="ARBA00022989"/>
    </source>
</evidence>